<keyword evidence="2" id="KW-1185">Reference proteome</keyword>
<dbReference type="RefSeq" id="WP_189645988.1">
    <property type="nucleotide sequence ID" value="NZ_BMRC01000002.1"/>
</dbReference>
<evidence type="ECO:0000313" key="2">
    <source>
        <dbReference type="Proteomes" id="UP001589647"/>
    </source>
</evidence>
<evidence type="ECO:0000313" key="1">
    <source>
        <dbReference type="EMBL" id="MFB9202760.1"/>
    </source>
</evidence>
<organism evidence="1 2">
    <name type="scientific">Nonomuraea spiralis</name>
    <dbReference type="NCBI Taxonomy" id="46182"/>
    <lineage>
        <taxon>Bacteria</taxon>
        <taxon>Bacillati</taxon>
        <taxon>Actinomycetota</taxon>
        <taxon>Actinomycetes</taxon>
        <taxon>Streptosporangiales</taxon>
        <taxon>Streptosporangiaceae</taxon>
        <taxon>Nonomuraea</taxon>
    </lineage>
</organism>
<sequence length="49" mass="5154">MGDDRGTELIDVSDVNLEDLKRLQNPALLRALQASGNGEGPVAGFTSVI</sequence>
<dbReference type="Proteomes" id="UP001589647">
    <property type="component" value="Unassembled WGS sequence"/>
</dbReference>
<protein>
    <recommendedName>
        <fullName evidence="3">FXSXX-COOH protein</fullName>
    </recommendedName>
</protein>
<accession>A0ABV5IFR8</accession>
<proteinExistence type="predicted"/>
<dbReference type="EMBL" id="JBHMEI010000013">
    <property type="protein sequence ID" value="MFB9202760.1"/>
    <property type="molecule type" value="Genomic_DNA"/>
</dbReference>
<evidence type="ECO:0008006" key="3">
    <source>
        <dbReference type="Google" id="ProtNLM"/>
    </source>
</evidence>
<reference evidence="1 2" key="1">
    <citation type="submission" date="2024-09" db="EMBL/GenBank/DDBJ databases">
        <authorList>
            <person name="Sun Q."/>
            <person name="Mori K."/>
        </authorList>
    </citation>
    <scope>NUCLEOTIDE SEQUENCE [LARGE SCALE GENOMIC DNA]</scope>
    <source>
        <strain evidence="1 2">CCM 3426</strain>
    </source>
</reference>
<comment type="caution">
    <text evidence="1">The sequence shown here is derived from an EMBL/GenBank/DDBJ whole genome shotgun (WGS) entry which is preliminary data.</text>
</comment>
<name>A0ABV5IFR8_9ACTN</name>
<gene>
    <name evidence="1" type="ORF">ACFFV7_16300</name>
</gene>